<organism evidence="1 2">
    <name type="scientific">Jiella endophytica</name>
    <dbReference type="NCBI Taxonomy" id="2558362"/>
    <lineage>
        <taxon>Bacteria</taxon>
        <taxon>Pseudomonadati</taxon>
        <taxon>Pseudomonadota</taxon>
        <taxon>Alphaproteobacteria</taxon>
        <taxon>Hyphomicrobiales</taxon>
        <taxon>Aurantimonadaceae</taxon>
        <taxon>Jiella</taxon>
    </lineage>
</organism>
<accession>A0A4Y8RTB8</accession>
<keyword evidence="2" id="KW-1185">Reference proteome</keyword>
<evidence type="ECO:0000313" key="1">
    <source>
        <dbReference type="EMBL" id="TFF27545.1"/>
    </source>
</evidence>
<dbReference type="RefSeq" id="WP_134760260.1">
    <property type="nucleotide sequence ID" value="NZ_SOZD01000001.1"/>
</dbReference>
<dbReference type="InterPro" id="IPR035223">
    <property type="entry name" value="DUF5335"/>
</dbReference>
<proteinExistence type="predicted"/>
<dbReference type="OrthoDB" id="7428502at2"/>
<protein>
    <submittedName>
        <fullName evidence="1">Uncharacterized protein</fullName>
    </submittedName>
</protein>
<sequence>MSSRLLPKSEWQSYFDHLSRHLSVQQVRIEVSGLSLGNQVAADRLTLLGITYEPKSGLLEVALEGLDHMIHGPDEIFVEESADSLQAMSVVDAEGQRQLIQLSEPLRLASRP</sequence>
<name>A0A4Y8RTB8_9HYPH</name>
<comment type="caution">
    <text evidence="1">The sequence shown here is derived from an EMBL/GenBank/DDBJ whole genome shotgun (WGS) entry which is preliminary data.</text>
</comment>
<gene>
    <name evidence="1" type="ORF">E3C22_03555</name>
</gene>
<reference evidence="1 2" key="1">
    <citation type="submission" date="2019-03" db="EMBL/GenBank/DDBJ databases">
        <title>Jiella endophytica sp. nov., a novel endophytic bacterium isolated from root of Ficus microcarpa Linn. f.</title>
        <authorList>
            <person name="Tuo L."/>
        </authorList>
    </citation>
    <scope>NUCLEOTIDE SEQUENCE [LARGE SCALE GENOMIC DNA]</scope>
    <source>
        <strain evidence="1 2">CBS5Q-3</strain>
    </source>
</reference>
<dbReference type="Pfam" id="PF17269">
    <property type="entry name" value="DUF5335"/>
    <property type="match status" value="1"/>
</dbReference>
<evidence type="ECO:0000313" key="2">
    <source>
        <dbReference type="Proteomes" id="UP000298179"/>
    </source>
</evidence>
<dbReference type="EMBL" id="SOZD01000001">
    <property type="protein sequence ID" value="TFF27545.1"/>
    <property type="molecule type" value="Genomic_DNA"/>
</dbReference>
<dbReference type="AlphaFoldDB" id="A0A4Y8RTB8"/>
<dbReference type="Proteomes" id="UP000298179">
    <property type="component" value="Unassembled WGS sequence"/>
</dbReference>